<accession>A0A498N3H5</accession>
<organism evidence="2 3">
    <name type="scientific">Labeo rohita</name>
    <name type="common">Indian major carp</name>
    <name type="synonym">Cyprinus rohita</name>
    <dbReference type="NCBI Taxonomy" id="84645"/>
    <lineage>
        <taxon>Eukaryota</taxon>
        <taxon>Metazoa</taxon>
        <taxon>Chordata</taxon>
        <taxon>Craniata</taxon>
        <taxon>Vertebrata</taxon>
        <taxon>Euteleostomi</taxon>
        <taxon>Actinopterygii</taxon>
        <taxon>Neopterygii</taxon>
        <taxon>Teleostei</taxon>
        <taxon>Ostariophysi</taxon>
        <taxon>Cypriniformes</taxon>
        <taxon>Cyprinidae</taxon>
        <taxon>Labeoninae</taxon>
        <taxon>Labeonini</taxon>
        <taxon>Labeo</taxon>
    </lineage>
</organism>
<dbReference type="Proteomes" id="UP000290572">
    <property type="component" value="Unassembled WGS sequence"/>
</dbReference>
<name>A0A498N3H5_LABRO</name>
<evidence type="ECO:0000313" key="2">
    <source>
        <dbReference type="EMBL" id="RXN26723.1"/>
    </source>
</evidence>
<keyword evidence="3" id="KW-1185">Reference proteome</keyword>
<protein>
    <submittedName>
        <fullName evidence="2">Xenotropic and polytropic retrovirus receptor 1-like protein</fullName>
    </submittedName>
</protein>
<dbReference type="AlphaFoldDB" id="A0A498N3H5"/>
<keyword evidence="2" id="KW-0675">Receptor</keyword>
<dbReference type="EMBL" id="QBIY01012180">
    <property type="protein sequence ID" value="RXN26723.1"/>
    <property type="molecule type" value="Genomic_DNA"/>
</dbReference>
<dbReference type="STRING" id="84645.A0A498N3H5"/>
<feature type="compositionally biased region" description="Low complexity" evidence="1">
    <location>
        <begin position="137"/>
        <end position="157"/>
    </location>
</feature>
<proteinExistence type="predicted"/>
<reference evidence="2 3" key="1">
    <citation type="submission" date="2018-03" db="EMBL/GenBank/DDBJ databases">
        <title>Draft genome sequence of Rohu Carp (Labeo rohita).</title>
        <authorList>
            <person name="Das P."/>
            <person name="Kushwaha B."/>
            <person name="Joshi C.G."/>
            <person name="Kumar D."/>
            <person name="Nagpure N.S."/>
            <person name="Sahoo L."/>
            <person name="Das S.P."/>
            <person name="Bit A."/>
            <person name="Patnaik S."/>
            <person name="Meher P.K."/>
            <person name="Jayasankar P."/>
            <person name="Koringa P.G."/>
            <person name="Patel N.V."/>
            <person name="Hinsu A.T."/>
            <person name="Kumar R."/>
            <person name="Pandey M."/>
            <person name="Agarwal S."/>
            <person name="Srivastava S."/>
            <person name="Singh M."/>
            <person name="Iquebal M.A."/>
            <person name="Jaiswal S."/>
            <person name="Angadi U.B."/>
            <person name="Kumar N."/>
            <person name="Raza M."/>
            <person name="Shah T.M."/>
            <person name="Rai A."/>
            <person name="Jena J.K."/>
        </authorList>
    </citation>
    <scope>NUCLEOTIDE SEQUENCE [LARGE SCALE GENOMIC DNA]</scope>
    <source>
        <strain evidence="2">DASCIFA01</strain>
        <tissue evidence="2">Testis</tissue>
    </source>
</reference>
<comment type="caution">
    <text evidence="2">The sequence shown here is derived from an EMBL/GenBank/DDBJ whole genome shotgun (WGS) entry which is preliminary data.</text>
</comment>
<sequence>MFALVEWLDGRDSGTYSVVMTENILNFICKDYLDGLDKSDGIYVVEWAEGKKPKGGWLTYTAKIIKVAERASYLESYLQAMQEDAEVGEEWKPPSKRMVKPNSKYQDNIASTSQETLQQGKSDIPVIRSPPTQECYLPQPGSSGRSGRGFLSGRLPLATPPDRGQRNRNLVDSLNQPQVAFRYYIRRFVWIFCLENKHLNNCSEFRAVRDVSVLSLNADDQTLLEQMMEQKDHVRNRLGKKNRKSP</sequence>
<evidence type="ECO:0000256" key="1">
    <source>
        <dbReference type="SAM" id="MobiDB-lite"/>
    </source>
</evidence>
<evidence type="ECO:0000313" key="3">
    <source>
        <dbReference type="Proteomes" id="UP000290572"/>
    </source>
</evidence>
<gene>
    <name evidence="2" type="ORF">ROHU_005668</name>
</gene>
<feature type="region of interest" description="Disordered" evidence="1">
    <location>
        <begin position="113"/>
        <end position="169"/>
    </location>
</feature>